<name>A0A1L7XH75_9HELO</name>
<gene>
    <name evidence="2" type="ORF">PAC_14279</name>
</gene>
<dbReference type="PANTHER" id="PTHR36509">
    <property type="entry name" value="BLL3101 PROTEIN"/>
    <property type="match status" value="1"/>
</dbReference>
<sequence>MSNFCEATPPVVTLFFCDNMSVLNATYGLPPLSYAKLAAQFVNVNITNTFVHETQLSTPASTTVVLPNTDTLYSAAVYDLSQNDVRITVPNIESESFGNNDATPGSVHNNTGGTYLLSYISNPAWGFHPYASESGSPSPYKGLVNPPTIDGTILSRTFVKNNASDLTYVRSITNATSLKVVPRTRHHANGANCTNSMSTTILTNSTMFVNTTIITNNTVLTNNTLIMNTTNCTNTLLPPSLTKGNLTPYTTGNETALTTLELLANFFNANPPFDISAANVEHVLGNISVAGVYARSYR</sequence>
<dbReference type="EMBL" id="FJOG01000026">
    <property type="protein sequence ID" value="CZR64381.1"/>
    <property type="molecule type" value="Genomic_DNA"/>
</dbReference>
<keyword evidence="3" id="KW-1185">Reference proteome</keyword>
<protein>
    <recommendedName>
        <fullName evidence="1">DUF1254 domain-containing protein</fullName>
    </recommendedName>
</protein>
<evidence type="ECO:0000313" key="3">
    <source>
        <dbReference type="Proteomes" id="UP000184330"/>
    </source>
</evidence>
<evidence type="ECO:0000259" key="1">
    <source>
        <dbReference type="Pfam" id="PF06863"/>
    </source>
</evidence>
<dbReference type="InterPro" id="IPR037050">
    <property type="entry name" value="DUF1254_sf"/>
</dbReference>
<proteinExistence type="predicted"/>
<organism evidence="2 3">
    <name type="scientific">Phialocephala subalpina</name>
    <dbReference type="NCBI Taxonomy" id="576137"/>
    <lineage>
        <taxon>Eukaryota</taxon>
        <taxon>Fungi</taxon>
        <taxon>Dikarya</taxon>
        <taxon>Ascomycota</taxon>
        <taxon>Pezizomycotina</taxon>
        <taxon>Leotiomycetes</taxon>
        <taxon>Helotiales</taxon>
        <taxon>Mollisiaceae</taxon>
        <taxon>Phialocephala</taxon>
        <taxon>Phialocephala fortinii species complex</taxon>
    </lineage>
</organism>
<dbReference type="AlphaFoldDB" id="A0A1L7XH75"/>
<dbReference type="PANTHER" id="PTHR36509:SF2">
    <property type="entry name" value="BLL3101 PROTEIN"/>
    <property type="match status" value="1"/>
</dbReference>
<dbReference type="Pfam" id="PF06863">
    <property type="entry name" value="DUF1254"/>
    <property type="match status" value="1"/>
</dbReference>
<dbReference type="InterPro" id="IPR010679">
    <property type="entry name" value="DUF1254"/>
</dbReference>
<dbReference type="Gene3D" id="2.60.40.1610">
    <property type="entry name" value="Domain of unknown function DUF1254"/>
    <property type="match status" value="1"/>
</dbReference>
<dbReference type="Proteomes" id="UP000184330">
    <property type="component" value="Unassembled WGS sequence"/>
</dbReference>
<accession>A0A1L7XH75</accession>
<dbReference type="SUPFAM" id="SSF160935">
    <property type="entry name" value="VPA0735-like"/>
    <property type="match status" value="1"/>
</dbReference>
<feature type="domain" description="DUF1254" evidence="1">
    <location>
        <begin position="48"/>
        <end position="178"/>
    </location>
</feature>
<evidence type="ECO:0000313" key="2">
    <source>
        <dbReference type="EMBL" id="CZR64381.1"/>
    </source>
</evidence>
<dbReference type="OrthoDB" id="2018906at2759"/>
<reference evidence="2 3" key="1">
    <citation type="submission" date="2016-03" db="EMBL/GenBank/DDBJ databases">
        <authorList>
            <person name="Ploux O."/>
        </authorList>
    </citation>
    <scope>NUCLEOTIDE SEQUENCE [LARGE SCALE GENOMIC DNA]</scope>
    <source>
        <strain evidence="2 3">UAMH 11012</strain>
    </source>
</reference>